<dbReference type="AlphaFoldDB" id="A0AAJ1WV94"/>
<comment type="caution">
    <text evidence="1">The sequence shown here is derived from an EMBL/GenBank/DDBJ whole genome shotgun (WGS) entry which is preliminary data.</text>
</comment>
<evidence type="ECO:0008006" key="3">
    <source>
        <dbReference type="Google" id="ProtNLM"/>
    </source>
</evidence>
<dbReference type="EMBL" id="JAUSWL010000002">
    <property type="protein sequence ID" value="MDQ0542922.1"/>
    <property type="molecule type" value="Genomic_DNA"/>
</dbReference>
<dbReference type="InterPro" id="IPR011660">
    <property type="entry name" value="VapB-like"/>
</dbReference>
<evidence type="ECO:0000313" key="2">
    <source>
        <dbReference type="Proteomes" id="UP001223420"/>
    </source>
</evidence>
<dbReference type="Proteomes" id="UP001223420">
    <property type="component" value="Unassembled WGS sequence"/>
</dbReference>
<evidence type="ECO:0000313" key="1">
    <source>
        <dbReference type="EMBL" id="MDQ0542922.1"/>
    </source>
</evidence>
<proteinExistence type="predicted"/>
<organism evidence="1 2">
    <name type="scientific">Methylobacterium brachiatum</name>
    <dbReference type="NCBI Taxonomy" id="269660"/>
    <lineage>
        <taxon>Bacteria</taxon>
        <taxon>Pseudomonadati</taxon>
        <taxon>Pseudomonadota</taxon>
        <taxon>Alphaproteobacteria</taxon>
        <taxon>Hyphomicrobiales</taxon>
        <taxon>Methylobacteriaceae</taxon>
        <taxon>Methylobacterium</taxon>
    </lineage>
</organism>
<reference evidence="1" key="1">
    <citation type="submission" date="2023-07" db="EMBL/GenBank/DDBJ databases">
        <title>Genomic Encyclopedia of Type Strains, Phase IV (KMG-IV): sequencing the most valuable type-strain genomes for metagenomic binning, comparative biology and taxonomic classification.</title>
        <authorList>
            <person name="Goeker M."/>
        </authorList>
    </citation>
    <scope>NUCLEOTIDE SEQUENCE</scope>
    <source>
        <strain evidence="1">DSM 19569</strain>
    </source>
</reference>
<gene>
    <name evidence="1" type="ORF">QO001_001840</name>
</gene>
<name>A0AAJ1WV94_9HYPH</name>
<protein>
    <recommendedName>
        <fullName evidence="3">Antitoxin VapB</fullName>
    </recommendedName>
</protein>
<accession>A0AAJ1WV94</accession>
<dbReference type="Pfam" id="PF07704">
    <property type="entry name" value="PSK_trans_fac"/>
    <property type="match status" value="1"/>
</dbReference>
<sequence>MTQQLTIRDEDFELARDIAGRLGTSLDDAVAKALHDLDRRTGPDRGLDFAQQAELDALRALVAEARPHIVPGAQNDHGWLYDWNGMPA</sequence>
<dbReference type="RefSeq" id="WP_230366960.1">
    <property type="nucleotide sequence ID" value="NZ_JAJALK010000008.1"/>
</dbReference>